<organism evidence="1">
    <name type="scientific">Litopenaeus vannamei majanivirus Nimav-1_LVa</name>
    <dbReference type="NCBI Taxonomy" id="2984273"/>
    <lineage>
        <taxon>Viruses</taxon>
        <taxon>Viruses incertae sedis</taxon>
        <taxon>Naldaviricetes</taxon>
        <taxon>Nimaviridae</taxon>
    </lineage>
</organism>
<sequence>MVFEYSKFIRKTCEEYPYHVSYNNKPSANKNAANKEIRCNAIRWSVKNNFENAIAYLLGKSNHFIKGVHAPNHVFFSDSDTVNVSIFVYTNPYYLQEQQILNSVATNPDPVNPNAVQVQQPGSVAIPIGSPV</sequence>
<evidence type="ECO:0000313" key="1">
    <source>
        <dbReference type="EMBL" id="BDT62083.1"/>
    </source>
</evidence>
<accession>A0A9C7F7K9</accession>
<protein>
    <submittedName>
        <fullName evidence="1">Uncharacterized protein</fullName>
    </submittedName>
</protein>
<dbReference type="EMBL" id="LC738872">
    <property type="protein sequence ID" value="BDT62083.1"/>
    <property type="molecule type" value="Genomic_DNA"/>
</dbReference>
<name>A0A9C7F7K9_9VIRU</name>
<proteinExistence type="predicted"/>
<reference evidence="1" key="1">
    <citation type="submission" date="2022-10" db="EMBL/GenBank/DDBJ databases">
        <title>Genome sequences of endogenous nimaviruses in decapod crustaceans.</title>
        <authorList>
            <person name="Kawato S."/>
            <person name="Nozaki R."/>
            <person name="Kondo H."/>
            <person name="Hirono I."/>
        </authorList>
    </citation>
    <scope>NUCLEOTIDE SEQUENCE</scope>
    <source>
        <strain evidence="1">Lva-Nima_1</strain>
    </source>
</reference>